<dbReference type="EMBL" id="CP136128">
    <property type="protein sequence ID" value="WNX26884.1"/>
    <property type="molecule type" value="Genomic_DNA"/>
</dbReference>
<evidence type="ECO:0000313" key="2">
    <source>
        <dbReference type="EMBL" id="WNX26884.1"/>
    </source>
</evidence>
<evidence type="ECO:0000313" key="1">
    <source>
        <dbReference type="EMBL" id="ARY92243.1"/>
    </source>
</evidence>
<sequence length="85" mass="9221">MNEIVKKILQEGEKLIVRTLGMNARMSASRLESSTKENINSNVAQVSSGMKTAIGQLDSAIEGKMGKALEKAVDAEDKKLSRLND</sequence>
<organism evidence="1 3">
    <name type="scientific">Lacticaseibacillus casei</name>
    <name type="common">Lactobacillus casei</name>
    <dbReference type="NCBI Taxonomy" id="1582"/>
    <lineage>
        <taxon>Bacteria</taxon>
        <taxon>Bacillati</taxon>
        <taxon>Bacillota</taxon>
        <taxon>Bacilli</taxon>
        <taxon>Lactobacillales</taxon>
        <taxon>Lactobacillaceae</taxon>
        <taxon>Lacticaseibacillus</taxon>
    </lineage>
</organism>
<reference evidence="1 3" key="1">
    <citation type="journal article" date="2017" name="Front. Immunol.">
        <title>Complete Genome Sequence of Lactobacillus casei LC5, a Potential Probiotics for Atopic Dermatitis.</title>
        <authorList>
            <person name="Kang J."/>
            <person name="Chung W.H."/>
            <person name="Lim T.J."/>
            <person name="Whon T.W."/>
            <person name="Lim S."/>
            <person name="Nam Y.D."/>
        </authorList>
    </citation>
    <scope>NUCLEOTIDE SEQUENCE [LARGE SCALE GENOMIC DNA]</scope>
    <source>
        <strain evidence="1 3">LC5</strain>
    </source>
</reference>
<name>A0AAN1KEX1_LACCA</name>
<gene>
    <name evidence="1" type="ORF">BGL52_10955</name>
    <name evidence="2" type="ORF">RWA16_10735</name>
</gene>
<reference evidence="2 4" key="2">
    <citation type="submission" date="2023-09" db="EMBL/GenBank/DDBJ databases">
        <title>Genomic characteristic of L. casei group strains isolated from clinical sources.</title>
        <authorList>
            <person name="Jarocki P."/>
        </authorList>
    </citation>
    <scope>NUCLEOTIDE SEQUENCE [LARGE SCALE GENOMIC DNA]</scope>
    <source>
        <strain evidence="2 4">LMG 24099</strain>
    </source>
</reference>
<dbReference type="RefSeq" id="WP_087912674.1">
    <property type="nucleotide sequence ID" value="NZ_CP017065.1"/>
</dbReference>
<evidence type="ECO:0000313" key="3">
    <source>
        <dbReference type="Proteomes" id="UP000195609"/>
    </source>
</evidence>
<protein>
    <submittedName>
        <fullName evidence="1">Uncharacterized protein</fullName>
    </submittedName>
</protein>
<dbReference type="EMBL" id="CP017065">
    <property type="protein sequence ID" value="ARY92243.1"/>
    <property type="molecule type" value="Genomic_DNA"/>
</dbReference>
<proteinExistence type="predicted"/>
<dbReference type="Proteomes" id="UP000195609">
    <property type="component" value="Chromosome"/>
</dbReference>
<keyword evidence="4" id="KW-1185">Reference proteome</keyword>
<dbReference type="Proteomes" id="UP001303564">
    <property type="component" value="Chromosome"/>
</dbReference>
<accession>A0AAN1KEX1</accession>
<evidence type="ECO:0000313" key="4">
    <source>
        <dbReference type="Proteomes" id="UP001303564"/>
    </source>
</evidence>
<dbReference type="AlphaFoldDB" id="A0AAN1KEX1"/>